<dbReference type="Proteomes" id="UP000789396">
    <property type="component" value="Unassembled WGS sequence"/>
</dbReference>
<name>A0A9N9HI25_9GLOM</name>
<sequence>MSTFRILKTTAHVINDIDTNQSVTNYSNYWDATLVFHEEKVVDIGVAHIES</sequence>
<evidence type="ECO:0000313" key="2">
    <source>
        <dbReference type="Proteomes" id="UP000789396"/>
    </source>
</evidence>
<organism evidence="1 2">
    <name type="scientific">Racocetra fulgida</name>
    <dbReference type="NCBI Taxonomy" id="60492"/>
    <lineage>
        <taxon>Eukaryota</taxon>
        <taxon>Fungi</taxon>
        <taxon>Fungi incertae sedis</taxon>
        <taxon>Mucoromycota</taxon>
        <taxon>Glomeromycotina</taxon>
        <taxon>Glomeromycetes</taxon>
        <taxon>Diversisporales</taxon>
        <taxon>Gigasporaceae</taxon>
        <taxon>Racocetra</taxon>
    </lineage>
</organism>
<accession>A0A9N9HI25</accession>
<keyword evidence="2" id="KW-1185">Reference proteome</keyword>
<comment type="caution">
    <text evidence="1">The sequence shown here is derived from an EMBL/GenBank/DDBJ whole genome shotgun (WGS) entry which is preliminary data.</text>
</comment>
<dbReference type="AlphaFoldDB" id="A0A9N9HI25"/>
<dbReference type="EMBL" id="CAJVPZ010017833">
    <property type="protein sequence ID" value="CAG8682648.1"/>
    <property type="molecule type" value="Genomic_DNA"/>
</dbReference>
<protein>
    <submittedName>
        <fullName evidence="1">17154_t:CDS:1</fullName>
    </submittedName>
</protein>
<reference evidence="1" key="1">
    <citation type="submission" date="2021-06" db="EMBL/GenBank/DDBJ databases">
        <authorList>
            <person name="Kallberg Y."/>
            <person name="Tangrot J."/>
            <person name="Rosling A."/>
        </authorList>
    </citation>
    <scope>NUCLEOTIDE SEQUENCE</scope>
    <source>
        <strain evidence="1">IN212</strain>
    </source>
</reference>
<proteinExistence type="predicted"/>
<evidence type="ECO:0000313" key="1">
    <source>
        <dbReference type="EMBL" id="CAG8682648.1"/>
    </source>
</evidence>
<gene>
    <name evidence="1" type="ORF">RFULGI_LOCUS9675</name>
</gene>